<dbReference type="InterPro" id="IPR007607">
    <property type="entry name" value="BacA/B"/>
</dbReference>
<feature type="transmembrane region" description="Helical" evidence="1">
    <location>
        <begin position="270"/>
        <end position="291"/>
    </location>
</feature>
<keyword evidence="1" id="KW-0812">Transmembrane</keyword>
<proteinExistence type="predicted"/>
<dbReference type="EMBL" id="FNOF01000006">
    <property type="protein sequence ID" value="SDW74825.1"/>
    <property type="molecule type" value="Genomic_DNA"/>
</dbReference>
<feature type="transmembrane region" description="Helical" evidence="1">
    <location>
        <begin position="202"/>
        <end position="223"/>
    </location>
</feature>
<feature type="transmembrane region" description="Helical" evidence="1">
    <location>
        <begin position="244"/>
        <end position="264"/>
    </location>
</feature>
<name>A0A1H2W2S3_HALVA</name>
<evidence type="ECO:0000313" key="3">
    <source>
        <dbReference type="EMBL" id="SDW74825.1"/>
    </source>
</evidence>
<sequence length="372" mass="36917">MVTTASQNVARAAALLVAVALVLSLGAGVATAQSYQGAAGTIVVGPDETYDSIEGVAGTIIVRGTVTGDIAAAAGTVHVTEGGQVGGDIETAAGAVRIDGTVTGDVSVAGGTVEIGETAQIGGDLDAGAGYVAVHGTIDGSVTAGAEELVLGPTASVGGDFRYDAASFTRDSGASVGGSVVQDDSIGGDAGPSPDQFTLPSWVGVVYGLLVNFLLGALLLAVFPSFSARVADRIAESPVRSGGVGLLTLIAVPLVLVGLLLTIVGIPLSLVGAVAFGITVWVATVYGQFAVGTWALSVAKRDNRWLGLAVGLIGFALLGAVPVVGWVFELLALLLGLGALALTLRESYQRRGSSVDGRQTTLDEAGGDTTTI</sequence>
<feature type="domain" description="DUF8173" evidence="2">
    <location>
        <begin position="196"/>
        <end position="344"/>
    </location>
</feature>
<dbReference type="AlphaFoldDB" id="A0A1H2W2S3"/>
<gene>
    <name evidence="3" type="ORF">SAMN05443574_106146</name>
</gene>
<evidence type="ECO:0000259" key="2">
    <source>
        <dbReference type="Pfam" id="PF26514"/>
    </source>
</evidence>
<dbReference type="Pfam" id="PF04519">
    <property type="entry name" value="Bactofilin"/>
    <property type="match status" value="1"/>
</dbReference>
<dbReference type="RefSeq" id="WP_004516681.1">
    <property type="nucleotide sequence ID" value="NZ_FNOF01000006.1"/>
</dbReference>
<evidence type="ECO:0000256" key="1">
    <source>
        <dbReference type="SAM" id="Phobius"/>
    </source>
</evidence>
<protein>
    <submittedName>
        <fullName evidence="3">Polymer-forming protein</fullName>
    </submittedName>
</protein>
<feature type="transmembrane region" description="Helical" evidence="1">
    <location>
        <begin position="303"/>
        <end position="320"/>
    </location>
</feature>
<dbReference type="Pfam" id="PF26514">
    <property type="entry name" value="DUF8173"/>
    <property type="match status" value="1"/>
</dbReference>
<dbReference type="InterPro" id="IPR058486">
    <property type="entry name" value="DUF8173"/>
</dbReference>
<accession>A0A1H2W2S3</accession>
<dbReference type="STRING" id="28442.SAMN05443574_106146"/>
<organism evidence="3 4">
    <name type="scientific">Haloarcula vallismortis</name>
    <name type="common">Halobacterium vallismortis</name>
    <dbReference type="NCBI Taxonomy" id="28442"/>
    <lineage>
        <taxon>Archaea</taxon>
        <taxon>Methanobacteriati</taxon>
        <taxon>Methanobacteriota</taxon>
        <taxon>Stenosarchaea group</taxon>
        <taxon>Halobacteria</taxon>
        <taxon>Halobacteriales</taxon>
        <taxon>Haloarculaceae</taxon>
        <taxon>Haloarcula</taxon>
    </lineage>
</organism>
<keyword evidence="1" id="KW-0472">Membrane</keyword>
<dbReference type="Proteomes" id="UP000182573">
    <property type="component" value="Unassembled WGS sequence"/>
</dbReference>
<evidence type="ECO:0000313" key="4">
    <source>
        <dbReference type="Proteomes" id="UP000182573"/>
    </source>
</evidence>
<keyword evidence="1" id="KW-1133">Transmembrane helix</keyword>
<reference evidence="3 4" key="1">
    <citation type="submission" date="2016-10" db="EMBL/GenBank/DDBJ databases">
        <authorList>
            <person name="de Groot N.N."/>
        </authorList>
    </citation>
    <scope>NUCLEOTIDE SEQUENCE [LARGE SCALE GENOMIC DNA]</scope>
    <source>
        <strain evidence="3 4">DSM 3756</strain>
    </source>
</reference>